<dbReference type="CDD" id="cd06445">
    <property type="entry name" value="ATase"/>
    <property type="match status" value="1"/>
</dbReference>
<reference evidence="11 12" key="1">
    <citation type="submission" date="2019-10" db="EMBL/GenBank/DDBJ databases">
        <title>Epibacterium sp. nov., isolated from seawater.</title>
        <authorList>
            <person name="Zhang X."/>
            <person name="Li N."/>
        </authorList>
    </citation>
    <scope>NUCLEOTIDE SEQUENCE [LARGE SCALE GENOMIC DNA]</scope>
    <source>
        <strain evidence="11 12">SM1979</strain>
    </source>
</reference>
<comment type="similarity">
    <text evidence="2">Belongs to the MGMT family.</text>
</comment>
<dbReference type="SUPFAM" id="SSF53155">
    <property type="entry name" value="Methylated DNA-protein cysteine methyltransferase domain"/>
    <property type="match status" value="1"/>
</dbReference>
<dbReference type="InterPro" id="IPR014048">
    <property type="entry name" value="MethylDNA_cys_MeTrfase_DNA-bd"/>
</dbReference>
<dbReference type="AlphaFoldDB" id="A0A843YHS5"/>
<dbReference type="Pfam" id="PF01035">
    <property type="entry name" value="DNA_binding_1"/>
    <property type="match status" value="1"/>
</dbReference>
<comment type="catalytic activity">
    <reaction evidence="1">
        <text>a 4-O-methyl-thymidine in DNA + L-cysteinyl-[protein] = a thymidine in DNA + S-methyl-L-cysteinyl-[protein]</text>
        <dbReference type="Rhea" id="RHEA:53428"/>
        <dbReference type="Rhea" id="RHEA-COMP:10131"/>
        <dbReference type="Rhea" id="RHEA-COMP:10132"/>
        <dbReference type="Rhea" id="RHEA-COMP:13555"/>
        <dbReference type="Rhea" id="RHEA-COMP:13556"/>
        <dbReference type="ChEBI" id="CHEBI:29950"/>
        <dbReference type="ChEBI" id="CHEBI:82612"/>
        <dbReference type="ChEBI" id="CHEBI:137386"/>
        <dbReference type="ChEBI" id="CHEBI:137387"/>
        <dbReference type="EC" id="2.1.1.63"/>
    </reaction>
</comment>
<dbReference type="Proteomes" id="UP000444174">
    <property type="component" value="Unassembled WGS sequence"/>
</dbReference>
<keyword evidence="12" id="KW-1185">Reference proteome</keyword>
<keyword evidence="4 11" id="KW-0489">Methyltransferase</keyword>
<dbReference type="GO" id="GO:0006281">
    <property type="term" value="P:DNA repair"/>
    <property type="evidence" value="ECO:0007669"/>
    <property type="project" value="UniProtKB-KW"/>
</dbReference>
<dbReference type="InterPro" id="IPR036631">
    <property type="entry name" value="MGMT_N_sf"/>
</dbReference>
<dbReference type="InterPro" id="IPR008332">
    <property type="entry name" value="MethylG_MeTrfase_N"/>
</dbReference>
<dbReference type="Gene3D" id="1.10.10.10">
    <property type="entry name" value="Winged helix-like DNA-binding domain superfamily/Winged helix DNA-binding domain"/>
    <property type="match status" value="1"/>
</dbReference>
<evidence type="ECO:0000256" key="8">
    <source>
        <dbReference type="ARBA" id="ARBA00049348"/>
    </source>
</evidence>
<evidence type="ECO:0000256" key="3">
    <source>
        <dbReference type="ARBA" id="ARBA00011918"/>
    </source>
</evidence>
<dbReference type="Pfam" id="PF02870">
    <property type="entry name" value="Methyltransf_1N"/>
    <property type="match status" value="1"/>
</dbReference>
<evidence type="ECO:0000256" key="5">
    <source>
        <dbReference type="ARBA" id="ARBA00022679"/>
    </source>
</evidence>
<dbReference type="InterPro" id="IPR036388">
    <property type="entry name" value="WH-like_DNA-bd_sf"/>
</dbReference>
<accession>A0A843YHS5</accession>
<evidence type="ECO:0000259" key="9">
    <source>
        <dbReference type="Pfam" id="PF01035"/>
    </source>
</evidence>
<keyword evidence="5 11" id="KW-0808">Transferase</keyword>
<proteinExistence type="inferred from homology"/>
<keyword evidence="7" id="KW-0234">DNA repair</keyword>
<dbReference type="GO" id="GO:0003908">
    <property type="term" value="F:methylated-DNA-[protein]-cysteine S-methyltransferase activity"/>
    <property type="evidence" value="ECO:0007669"/>
    <property type="project" value="UniProtKB-EC"/>
</dbReference>
<dbReference type="EC" id="2.1.1.63" evidence="3"/>
<dbReference type="SUPFAM" id="SSF46767">
    <property type="entry name" value="Methylated DNA-protein cysteine methyltransferase, C-terminal domain"/>
    <property type="match status" value="1"/>
</dbReference>
<dbReference type="NCBIfam" id="TIGR00589">
    <property type="entry name" value="ogt"/>
    <property type="match status" value="1"/>
</dbReference>
<keyword evidence="6" id="KW-0227">DNA damage</keyword>
<evidence type="ECO:0000259" key="10">
    <source>
        <dbReference type="Pfam" id="PF02870"/>
    </source>
</evidence>
<evidence type="ECO:0000313" key="12">
    <source>
        <dbReference type="Proteomes" id="UP000444174"/>
    </source>
</evidence>
<feature type="domain" description="Methylated-DNA-[protein]-cysteine S-methyltransferase DNA binding" evidence="9">
    <location>
        <begin position="67"/>
        <end position="145"/>
    </location>
</feature>
<dbReference type="GO" id="GO:0032259">
    <property type="term" value="P:methylation"/>
    <property type="evidence" value="ECO:0007669"/>
    <property type="project" value="UniProtKB-KW"/>
</dbReference>
<evidence type="ECO:0000256" key="1">
    <source>
        <dbReference type="ARBA" id="ARBA00001286"/>
    </source>
</evidence>
<evidence type="ECO:0000313" key="11">
    <source>
        <dbReference type="EMBL" id="MQQ09368.1"/>
    </source>
</evidence>
<evidence type="ECO:0000256" key="4">
    <source>
        <dbReference type="ARBA" id="ARBA00022603"/>
    </source>
</evidence>
<feature type="domain" description="Methylguanine DNA methyltransferase ribonuclease-like" evidence="10">
    <location>
        <begin position="7"/>
        <end position="61"/>
    </location>
</feature>
<dbReference type="InterPro" id="IPR001497">
    <property type="entry name" value="MethylDNA_cys_MeTrfase_AS"/>
</dbReference>
<dbReference type="EMBL" id="WIBF01000008">
    <property type="protein sequence ID" value="MQQ09368.1"/>
    <property type="molecule type" value="Genomic_DNA"/>
</dbReference>
<evidence type="ECO:0000256" key="6">
    <source>
        <dbReference type="ARBA" id="ARBA00022763"/>
    </source>
</evidence>
<protein>
    <recommendedName>
        <fullName evidence="3">methylated-DNA--[protein]-cysteine S-methyltransferase</fullName>
        <ecNumber evidence="3">2.1.1.63</ecNumber>
    </recommendedName>
</protein>
<dbReference type="PROSITE" id="PS00374">
    <property type="entry name" value="MGMT"/>
    <property type="match status" value="1"/>
</dbReference>
<gene>
    <name evidence="11" type="ORF">GFB49_12950</name>
</gene>
<name>A0A843YHS5_9RHOB</name>
<comment type="caution">
    <text evidence="11">The sequence shown here is derived from an EMBL/GenBank/DDBJ whole genome shotgun (WGS) entry which is preliminary data.</text>
</comment>
<dbReference type="RefSeq" id="WP_153216320.1">
    <property type="nucleotide sequence ID" value="NZ_WIBF01000008.1"/>
</dbReference>
<organism evidence="11 12">
    <name type="scientific">Tritonibacter litoralis</name>
    <dbReference type="NCBI Taxonomy" id="2662264"/>
    <lineage>
        <taxon>Bacteria</taxon>
        <taxon>Pseudomonadati</taxon>
        <taxon>Pseudomonadota</taxon>
        <taxon>Alphaproteobacteria</taxon>
        <taxon>Rhodobacterales</taxon>
        <taxon>Paracoccaceae</taxon>
        <taxon>Tritonibacter</taxon>
    </lineage>
</organism>
<comment type="catalytic activity">
    <reaction evidence="8">
        <text>a 6-O-methyl-2'-deoxyguanosine in DNA + L-cysteinyl-[protein] = S-methyl-L-cysteinyl-[protein] + a 2'-deoxyguanosine in DNA</text>
        <dbReference type="Rhea" id="RHEA:24000"/>
        <dbReference type="Rhea" id="RHEA-COMP:10131"/>
        <dbReference type="Rhea" id="RHEA-COMP:10132"/>
        <dbReference type="Rhea" id="RHEA-COMP:11367"/>
        <dbReference type="Rhea" id="RHEA-COMP:11368"/>
        <dbReference type="ChEBI" id="CHEBI:29950"/>
        <dbReference type="ChEBI" id="CHEBI:82612"/>
        <dbReference type="ChEBI" id="CHEBI:85445"/>
        <dbReference type="ChEBI" id="CHEBI:85448"/>
        <dbReference type="EC" id="2.1.1.63"/>
    </reaction>
</comment>
<evidence type="ECO:0000256" key="7">
    <source>
        <dbReference type="ARBA" id="ARBA00023204"/>
    </source>
</evidence>
<dbReference type="FunFam" id="1.10.10.10:FF:000214">
    <property type="entry name" value="Methylated-DNA--protein-cysteine methyltransferase"/>
    <property type="match status" value="1"/>
</dbReference>
<dbReference type="PANTHER" id="PTHR10815">
    <property type="entry name" value="METHYLATED-DNA--PROTEIN-CYSTEINE METHYLTRANSFERASE"/>
    <property type="match status" value="1"/>
</dbReference>
<evidence type="ECO:0000256" key="2">
    <source>
        <dbReference type="ARBA" id="ARBA00008711"/>
    </source>
</evidence>
<sequence>MQTSSLLTPVGRLFVSEIDGEITHLAWSGTESEGSDVLDEAQSQLEAYFAGCLQVFDLPLRVEGSVFQKEVCRLMMKIPFGETRQYGDLARDLGSAAQPVGNACGANPLPVLIPCHRVLAANGLGGFSGAGGVETKVALLRHEGAAGLLI</sequence>
<dbReference type="PANTHER" id="PTHR10815:SF13">
    <property type="entry name" value="METHYLATED-DNA--PROTEIN-CYSTEINE METHYLTRANSFERASE"/>
    <property type="match status" value="1"/>
</dbReference>
<dbReference type="InterPro" id="IPR036217">
    <property type="entry name" value="MethylDNA_cys_MeTrfase_DNAb"/>
</dbReference>
<dbReference type="Gene3D" id="3.30.160.70">
    <property type="entry name" value="Methylated DNA-protein cysteine methyltransferase domain"/>
    <property type="match status" value="1"/>
</dbReference>